<organism evidence="1 2">
    <name type="scientific">Piloderma croceum (strain F 1598)</name>
    <dbReference type="NCBI Taxonomy" id="765440"/>
    <lineage>
        <taxon>Eukaryota</taxon>
        <taxon>Fungi</taxon>
        <taxon>Dikarya</taxon>
        <taxon>Basidiomycota</taxon>
        <taxon>Agaricomycotina</taxon>
        <taxon>Agaricomycetes</taxon>
        <taxon>Agaricomycetidae</taxon>
        <taxon>Atheliales</taxon>
        <taxon>Atheliaceae</taxon>
        <taxon>Piloderma</taxon>
    </lineage>
</organism>
<dbReference type="HOGENOM" id="CLU_032278_2_1_1"/>
<reference evidence="1 2" key="1">
    <citation type="submission" date="2014-04" db="EMBL/GenBank/DDBJ databases">
        <authorList>
            <consortium name="DOE Joint Genome Institute"/>
            <person name="Kuo A."/>
            <person name="Tarkka M."/>
            <person name="Buscot F."/>
            <person name="Kohler A."/>
            <person name="Nagy L.G."/>
            <person name="Floudas D."/>
            <person name="Copeland A."/>
            <person name="Barry K.W."/>
            <person name="Cichocki N."/>
            <person name="Veneault-Fourrey C."/>
            <person name="LaButti K."/>
            <person name="Lindquist E.A."/>
            <person name="Lipzen A."/>
            <person name="Lundell T."/>
            <person name="Morin E."/>
            <person name="Murat C."/>
            <person name="Sun H."/>
            <person name="Tunlid A."/>
            <person name="Henrissat B."/>
            <person name="Grigoriev I.V."/>
            <person name="Hibbett D.S."/>
            <person name="Martin F."/>
            <person name="Nordberg H.P."/>
            <person name="Cantor M.N."/>
            <person name="Hua S.X."/>
        </authorList>
    </citation>
    <scope>NUCLEOTIDE SEQUENCE [LARGE SCALE GENOMIC DNA]</scope>
    <source>
        <strain evidence="1 2">F 1598</strain>
    </source>
</reference>
<dbReference type="AlphaFoldDB" id="A0A0C3CRK0"/>
<evidence type="ECO:0000313" key="2">
    <source>
        <dbReference type="Proteomes" id="UP000054166"/>
    </source>
</evidence>
<dbReference type="EMBL" id="KN832970">
    <property type="protein sequence ID" value="KIM92297.1"/>
    <property type="molecule type" value="Genomic_DNA"/>
</dbReference>
<evidence type="ECO:0000313" key="1">
    <source>
        <dbReference type="EMBL" id="KIM92297.1"/>
    </source>
</evidence>
<dbReference type="OrthoDB" id="2687957at2759"/>
<keyword evidence="2" id="KW-1185">Reference proteome</keyword>
<dbReference type="InParanoid" id="A0A0C3CRK0"/>
<proteinExistence type="predicted"/>
<sequence>MQMIWDAIFTDVPYMIIQSGPIYTLTAQCTSDSWHNTNSSMGIAVILAYCNSNPNLKDSDENCQEFTTHYQHLHFLYVKSDGNDPLKYRGVFHGPFVLQTFTASLAAFQGACKIEGLNDPDKLVVRLYGGLVLAAAAVEQGLEFVVSGIITIEMVQKAKGKVPMLPKQINHVTGKVSNQLTGFNKVTWGTHCKSYMKSAKKLSSTRFNKVVHLAMEFMEVNHCLVDEDDDVIEIKVNEDIHTNIIDISSSSKDEAECK</sequence>
<name>A0A0C3CRK0_PILCF</name>
<reference evidence="2" key="2">
    <citation type="submission" date="2015-01" db="EMBL/GenBank/DDBJ databases">
        <title>Evolutionary Origins and Diversification of the Mycorrhizal Mutualists.</title>
        <authorList>
            <consortium name="DOE Joint Genome Institute"/>
            <consortium name="Mycorrhizal Genomics Consortium"/>
            <person name="Kohler A."/>
            <person name="Kuo A."/>
            <person name="Nagy L.G."/>
            <person name="Floudas D."/>
            <person name="Copeland A."/>
            <person name="Barry K.W."/>
            <person name="Cichocki N."/>
            <person name="Veneault-Fourrey C."/>
            <person name="LaButti K."/>
            <person name="Lindquist E.A."/>
            <person name="Lipzen A."/>
            <person name="Lundell T."/>
            <person name="Morin E."/>
            <person name="Murat C."/>
            <person name="Riley R."/>
            <person name="Ohm R."/>
            <person name="Sun H."/>
            <person name="Tunlid A."/>
            <person name="Henrissat B."/>
            <person name="Grigoriev I.V."/>
            <person name="Hibbett D.S."/>
            <person name="Martin F."/>
        </authorList>
    </citation>
    <scope>NUCLEOTIDE SEQUENCE [LARGE SCALE GENOMIC DNA]</scope>
    <source>
        <strain evidence="2">F 1598</strain>
    </source>
</reference>
<protein>
    <submittedName>
        <fullName evidence="1">Uncharacterized protein</fullName>
    </submittedName>
</protein>
<gene>
    <name evidence="1" type="ORF">PILCRDRAFT_364</name>
</gene>
<dbReference type="Proteomes" id="UP000054166">
    <property type="component" value="Unassembled WGS sequence"/>
</dbReference>
<accession>A0A0C3CRK0</accession>